<comment type="function">
    <text evidence="4">Uses inorganic polyphosphate (polyP) as a donor to convert GDP to GTP or ADP to ATP.</text>
</comment>
<sequence>MAKQERQIVIRPESERNVQDIYKAKNGRMKEDFYLEELTKLQIELLKLQNWVKATKQKVIIIMEGRDAAGKGGTIKALTSHMNPRGCRVVALNKPTETEKTEWYFKRYISTLPSGGEIVFYDRSWYNRAGVEKVMNFCTQEQYKEFIVQVANLEQMLISSGTMIFKYFLDVGRDEQKRRILRRKTDPLRMWKLSPIDGKSLDLWEQYTEAFEKMFARTHTHICPWTIVNTNDKKRARLNIARDILSKIDYEGKDQTAVCLLPDPSIVWTYSQYQSTHLDPAKEIQKQLKELKEAKEAEKKEKKAQKNATKKQEIAKQESKAESKMAKPKSSKDSKVATKEKSQNKAKEADQSDTLLSKP</sequence>
<accession>A0AAI8MHA8</accession>
<name>A0AAI8MHA8_9HELI</name>
<evidence type="ECO:0000313" key="10">
    <source>
        <dbReference type="Proteomes" id="UP000006036"/>
    </source>
</evidence>
<gene>
    <name evidence="8" type="primary">ppk2</name>
    <name evidence="7" type="ORF">HCBAA847_0203</name>
    <name evidence="8" type="ORF">HCCG_01989</name>
</gene>
<protein>
    <recommendedName>
        <fullName evidence="4">ADP/GDP-polyphosphate phosphotransferase</fullName>
        <ecNumber evidence="4">2.7.4.-</ecNumber>
    </recommendedName>
    <alternativeName>
        <fullName evidence="4">Polyphosphate kinase PPK2</fullName>
    </alternativeName>
</protein>
<evidence type="ECO:0000313" key="8">
    <source>
        <dbReference type="EMBL" id="EFR47441.1"/>
    </source>
</evidence>
<reference evidence="7 10" key="2">
    <citation type="journal article" date="2012" name="J. Bacteriol.">
        <title>Complete Genome Sequence of Helicobacter cinaedi Type Strain ATCC BAA-847.</title>
        <authorList>
            <person name="Miyoshi-Akiyama T."/>
            <person name="Takeshita N."/>
            <person name="Ohmagari N."/>
            <person name="Kirikae T."/>
        </authorList>
    </citation>
    <scope>NUCLEOTIDE SEQUENCE [LARGE SCALE GENOMIC DNA]</scope>
    <source>
        <strain evidence="7 10">ATCC BAA-847</strain>
    </source>
</reference>
<reference evidence="7" key="3">
    <citation type="submission" date="2012-07" db="EMBL/GenBank/DDBJ databases">
        <authorList>
            <person name="Akiyama T."/>
            <person name="Takeshita N."/>
            <person name="Ohmagari N."/>
            <person name="Kirikae T."/>
        </authorList>
    </citation>
    <scope>NUCLEOTIDE SEQUENCE</scope>
    <source>
        <strain evidence="7">ATCC BAA-847</strain>
    </source>
</reference>
<dbReference type="AlphaFoldDB" id="A0AAI8MHA8"/>
<dbReference type="InterPro" id="IPR027417">
    <property type="entry name" value="P-loop_NTPase"/>
</dbReference>
<dbReference type="GO" id="GO:0006793">
    <property type="term" value="P:phosphorus metabolic process"/>
    <property type="evidence" value="ECO:0007669"/>
    <property type="project" value="InterPro"/>
</dbReference>
<proteinExistence type="inferred from homology"/>
<evidence type="ECO:0000313" key="9">
    <source>
        <dbReference type="Proteomes" id="UP000005755"/>
    </source>
</evidence>
<evidence type="ECO:0000256" key="5">
    <source>
        <dbReference type="SAM" id="MobiDB-lite"/>
    </source>
</evidence>
<evidence type="ECO:0000256" key="1">
    <source>
        <dbReference type="ARBA" id="ARBA00009924"/>
    </source>
</evidence>
<comment type="subunit">
    <text evidence="4">Homotetramer.</text>
</comment>
<dbReference type="InterPro" id="IPR022488">
    <property type="entry name" value="PPK2-related"/>
</dbReference>
<dbReference type="GO" id="GO:0008976">
    <property type="term" value="F:polyphosphate kinase activity"/>
    <property type="evidence" value="ECO:0007669"/>
    <property type="project" value="UniProtKB-UniRule"/>
</dbReference>
<evidence type="ECO:0000256" key="3">
    <source>
        <dbReference type="ARBA" id="ARBA00022777"/>
    </source>
</evidence>
<feature type="region of interest" description="Disordered" evidence="5">
    <location>
        <begin position="295"/>
        <end position="359"/>
    </location>
</feature>
<evidence type="ECO:0000256" key="4">
    <source>
        <dbReference type="RuleBase" id="RU369062"/>
    </source>
</evidence>
<comment type="similarity">
    <text evidence="1 4">Belongs to the polyphosphate kinase 2 (PPK2) family. Class I subfamily.</text>
</comment>
<keyword evidence="2 4" id="KW-0808">Transferase</keyword>
<dbReference type="Gene3D" id="3.40.50.300">
    <property type="entry name" value="P-loop containing nucleotide triphosphate hydrolases"/>
    <property type="match status" value="1"/>
</dbReference>
<dbReference type="Proteomes" id="UP000006036">
    <property type="component" value="Chromosome 1"/>
</dbReference>
<reference evidence="9" key="4">
    <citation type="journal article" date="2014" name="Genome Announc.">
        <title>Draft genome sequences of six enterohepatic helicobacter species isolated from humans and one from rhesus macaques.</title>
        <authorList>
            <person name="Shen Z."/>
            <person name="Sheh A."/>
            <person name="Young S.K."/>
            <person name="Abouelliel A."/>
            <person name="Ward D.V."/>
            <person name="Earl A.M."/>
            <person name="Fox J.G."/>
        </authorList>
    </citation>
    <scope>NUCLEOTIDE SEQUENCE [LARGE SCALE GENOMIC DNA]</scope>
    <source>
        <strain evidence="9">CCUG 18818</strain>
    </source>
</reference>
<feature type="compositionally biased region" description="Basic and acidic residues" evidence="5">
    <location>
        <begin position="310"/>
        <end position="350"/>
    </location>
</feature>
<dbReference type="EMBL" id="DS990393">
    <property type="protein sequence ID" value="EFR47441.1"/>
    <property type="molecule type" value="Genomic_DNA"/>
</dbReference>
<evidence type="ECO:0000313" key="7">
    <source>
        <dbReference type="EMBL" id="BAM31457.1"/>
    </source>
</evidence>
<evidence type="ECO:0000259" key="6">
    <source>
        <dbReference type="Pfam" id="PF03976"/>
    </source>
</evidence>
<dbReference type="Pfam" id="PF03976">
    <property type="entry name" value="PPK2"/>
    <property type="match status" value="1"/>
</dbReference>
<keyword evidence="9" id="KW-1185">Reference proteome</keyword>
<dbReference type="EC" id="2.7.4.-" evidence="4"/>
<dbReference type="PANTHER" id="PTHR34383:SF1">
    <property type="entry name" value="ADP-POLYPHOSPHATE PHOSPHOTRANSFERASE"/>
    <property type="match status" value="1"/>
</dbReference>
<keyword evidence="3 4" id="KW-0418">Kinase</keyword>
<dbReference type="EMBL" id="AP012492">
    <property type="protein sequence ID" value="BAM31457.1"/>
    <property type="molecule type" value="Genomic_DNA"/>
</dbReference>
<dbReference type="NCBIfam" id="TIGR03707">
    <property type="entry name" value="PPK2_P_aer"/>
    <property type="match status" value="1"/>
</dbReference>
<evidence type="ECO:0000256" key="2">
    <source>
        <dbReference type="ARBA" id="ARBA00022679"/>
    </source>
</evidence>
<dbReference type="PANTHER" id="PTHR34383">
    <property type="entry name" value="POLYPHOSPHATE:AMP PHOSPHOTRANSFERASE-RELATED"/>
    <property type="match status" value="1"/>
</dbReference>
<feature type="domain" description="Polyphosphate kinase-2-related" evidence="6">
    <location>
        <begin position="30"/>
        <end position="255"/>
    </location>
</feature>
<dbReference type="RefSeq" id="WP_002957329.1">
    <property type="nucleotide sequence ID" value="NC_020555.1"/>
</dbReference>
<dbReference type="Proteomes" id="UP000005755">
    <property type="component" value="Unassembled WGS sequence"/>
</dbReference>
<dbReference type="InterPro" id="IPR022486">
    <property type="entry name" value="PPK2_PA0141"/>
</dbReference>
<dbReference type="SUPFAM" id="SSF52540">
    <property type="entry name" value="P-loop containing nucleoside triphosphate hydrolases"/>
    <property type="match status" value="1"/>
</dbReference>
<organism evidence="7 10">
    <name type="scientific">Helicobacter cinaedi CCUG 18818 = ATCC BAA-847</name>
    <dbReference type="NCBI Taxonomy" id="537971"/>
    <lineage>
        <taxon>Bacteria</taxon>
        <taxon>Pseudomonadati</taxon>
        <taxon>Campylobacterota</taxon>
        <taxon>Epsilonproteobacteria</taxon>
        <taxon>Campylobacterales</taxon>
        <taxon>Helicobacteraceae</taxon>
        <taxon>Helicobacter</taxon>
    </lineage>
</organism>
<dbReference type="KEGG" id="hcb:HCBAA847_0203"/>
<reference evidence="8" key="1">
    <citation type="submission" date="2008-08" db="EMBL/GenBank/DDBJ databases">
        <title>Annotation of Helicobacter cinaedi strain CCUG 18818.</title>
        <authorList>
            <consortium name="The Broad Institute Genome Sequencing Platform"/>
            <person name="Fox J.G."/>
            <person name="Shen Z."/>
            <person name="Charoenlap N."/>
            <person name="Schauer D.B."/>
            <person name="Ward D."/>
            <person name="Mehta T."/>
            <person name="Young S."/>
            <person name="Jaffe D."/>
            <person name="Gnerre S."/>
            <person name="Berlin A."/>
            <person name="Heiman D."/>
            <person name="Hepburn T."/>
            <person name="Shea T."/>
            <person name="Sykes S."/>
            <person name="Alvarado L."/>
            <person name="Kodira C."/>
            <person name="Borodovsky M."/>
            <person name="Lander E."/>
            <person name="Galagan J."/>
            <person name="Nusbaum C."/>
            <person name="Birren B."/>
        </authorList>
    </citation>
    <scope>NUCLEOTIDE SEQUENCE</scope>
    <source>
        <strain evidence="8">CCUG 18818</strain>
    </source>
</reference>